<sequence>MTAQIDAPAQKTLGWFGAGGPEKEPLKENVFATMVTHQGMQQQRELFPYFGPNDLVPAGAFSYSLPDMPRFHFYHYNEQQEIVISMASEGAPLKTGQIHVQDNTHGVTTFLTKPHAPRMESYQICLITIRMRPFAPQNEAKMFRCSECNELIFRYDEDMHVGPPHRFYQELPNIRVYADAVDKFNATDRICPACGHQNEPFPQDIAGWRRYADYIELANRARGDIEKAATAEGFDVEVAQ</sequence>
<protein>
    <recommendedName>
        <fullName evidence="3">3-hydroxybutyryl-CoA dehydratase</fullName>
    </recommendedName>
</protein>
<reference evidence="2" key="1">
    <citation type="journal article" date="2019" name="Int. J. Syst. Evol. Microbiol.">
        <title>The Global Catalogue of Microorganisms (GCM) 10K type strain sequencing project: providing services to taxonomists for standard genome sequencing and annotation.</title>
        <authorList>
            <consortium name="The Broad Institute Genomics Platform"/>
            <consortium name="The Broad Institute Genome Sequencing Center for Infectious Disease"/>
            <person name="Wu L."/>
            <person name="Ma J."/>
        </authorList>
    </citation>
    <scope>NUCLEOTIDE SEQUENCE [LARGE SCALE GENOMIC DNA]</scope>
    <source>
        <strain evidence="2">CCM 7043</strain>
    </source>
</reference>
<accession>A0ABW4EXW9</accession>
<gene>
    <name evidence="1" type="ORF">ACFSJD_16845</name>
</gene>
<proteinExistence type="predicted"/>
<keyword evidence="2" id="KW-1185">Reference proteome</keyword>
<dbReference type="Proteomes" id="UP001597114">
    <property type="component" value="Unassembled WGS sequence"/>
</dbReference>
<evidence type="ECO:0000313" key="1">
    <source>
        <dbReference type="EMBL" id="MFD1519165.1"/>
    </source>
</evidence>
<name>A0ABW4EXW9_9PSEU</name>
<evidence type="ECO:0008006" key="3">
    <source>
        <dbReference type="Google" id="ProtNLM"/>
    </source>
</evidence>
<dbReference type="RefSeq" id="WP_344718696.1">
    <property type="nucleotide sequence ID" value="NZ_BAAAUS010000001.1"/>
</dbReference>
<comment type="caution">
    <text evidence="1">The sequence shown here is derived from an EMBL/GenBank/DDBJ whole genome shotgun (WGS) entry which is preliminary data.</text>
</comment>
<evidence type="ECO:0000313" key="2">
    <source>
        <dbReference type="Proteomes" id="UP001597114"/>
    </source>
</evidence>
<dbReference type="EMBL" id="JBHUCO010000015">
    <property type="protein sequence ID" value="MFD1519165.1"/>
    <property type="molecule type" value="Genomic_DNA"/>
</dbReference>
<organism evidence="1 2">
    <name type="scientific">Pseudonocardia yunnanensis</name>
    <dbReference type="NCBI Taxonomy" id="58107"/>
    <lineage>
        <taxon>Bacteria</taxon>
        <taxon>Bacillati</taxon>
        <taxon>Actinomycetota</taxon>
        <taxon>Actinomycetes</taxon>
        <taxon>Pseudonocardiales</taxon>
        <taxon>Pseudonocardiaceae</taxon>
        <taxon>Pseudonocardia</taxon>
    </lineage>
</organism>